<name>A0A845AWW5_9SPHN</name>
<dbReference type="RefSeq" id="WP_160755095.1">
    <property type="nucleotide sequence ID" value="NZ_WTYL01000001.1"/>
</dbReference>
<gene>
    <name evidence="1" type="ORF">GRI65_03395</name>
</gene>
<accession>A0A845AWW5</accession>
<keyword evidence="2" id="KW-1185">Reference proteome</keyword>
<dbReference type="Gene3D" id="3.40.640.10">
    <property type="entry name" value="Type I PLP-dependent aspartate aminotransferase-like (Major domain)"/>
    <property type="match status" value="1"/>
</dbReference>
<evidence type="ECO:0000313" key="1">
    <source>
        <dbReference type="EMBL" id="MXP43501.1"/>
    </source>
</evidence>
<protein>
    <recommendedName>
        <fullName evidence="3">Selenocysteine lyase/Cysteine desulfurase</fullName>
    </recommendedName>
</protein>
<proteinExistence type="predicted"/>
<dbReference type="AlphaFoldDB" id="A0A845AWW5"/>
<dbReference type="Proteomes" id="UP000431922">
    <property type="component" value="Unassembled WGS sequence"/>
</dbReference>
<reference evidence="1 2" key="1">
    <citation type="submission" date="2019-12" db="EMBL/GenBank/DDBJ databases">
        <title>Genomic-based taxomic classification of the family Erythrobacteraceae.</title>
        <authorList>
            <person name="Xu L."/>
        </authorList>
    </citation>
    <scope>NUCLEOTIDE SEQUENCE [LARGE SCALE GENOMIC DNA]</scope>
    <source>
        <strain evidence="1 2">KCTC 42453</strain>
    </source>
</reference>
<dbReference type="InterPro" id="IPR015424">
    <property type="entry name" value="PyrdxlP-dep_Trfase"/>
</dbReference>
<evidence type="ECO:0008006" key="3">
    <source>
        <dbReference type="Google" id="ProtNLM"/>
    </source>
</evidence>
<comment type="caution">
    <text evidence="1">The sequence shown here is derived from an EMBL/GenBank/DDBJ whole genome shotgun (WGS) entry which is preliminary data.</text>
</comment>
<evidence type="ECO:0000313" key="2">
    <source>
        <dbReference type="Proteomes" id="UP000431922"/>
    </source>
</evidence>
<dbReference type="SUPFAM" id="SSF53383">
    <property type="entry name" value="PLP-dependent transferases"/>
    <property type="match status" value="1"/>
</dbReference>
<dbReference type="InterPro" id="IPR015421">
    <property type="entry name" value="PyrdxlP-dep_Trfase_major"/>
</dbReference>
<organism evidence="1 2">
    <name type="scientific">Allopontixanthobacter sediminis</name>
    <dbReference type="NCBI Taxonomy" id="1689985"/>
    <lineage>
        <taxon>Bacteria</taxon>
        <taxon>Pseudomonadati</taxon>
        <taxon>Pseudomonadota</taxon>
        <taxon>Alphaproteobacteria</taxon>
        <taxon>Sphingomonadales</taxon>
        <taxon>Erythrobacteraceae</taxon>
        <taxon>Allopontixanthobacter</taxon>
    </lineage>
</organism>
<sequence>MKATPWDIDAELTPSARLAIELLASGGDGRIVLDSKTALNRYMSAPYPRRALAFASSTANDIRPEAFRHVTAIVEQGVGDYARRLASLNKRIHRAYGLGAECRIVFAPSGTDLEYVALAAVLHRQSGGIHNVLLGADEVGRGCLHSANGRYFAGETATGFAAEAGKVVEGLEQVTLADIPVRCADGRARTGGEIVDAVRMEIERARTEGKHALIHVVHGSKTGLILPQSSDLDRLEAEFGDAFTVVVDACQARISSAAVRDYIARGAMVFLTGSKFMGGPPFSGFALVPAAMMEAAAPLPAGFATIFRRAEWPARWPGTNILPGTDNPGLALRLEASIFELERFQSLRREAVERVILLFQEALANTLLVPFAFSLVPPYPGEAEEEALRHPREMLTLATLDISAIPCGETFADAEELHRALAMAGVRLGQPVKSVRNPGGEWAGTLRVGLSMGQIHDYAKLPEAEQYDALAADLGQVAAAIERAVAHFSARKSGRRSKPRRPVRRQG</sequence>
<dbReference type="EMBL" id="WTYL01000001">
    <property type="protein sequence ID" value="MXP43501.1"/>
    <property type="molecule type" value="Genomic_DNA"/>
</dbReference>
<dbReference type="OrthoDB" id="8556864at2"/>